<dbReference type="STRING" id="906689.A0A2I0W9U3"/>
<name>A0A2I0W9U3_9ASPA</name>
<accession>A0A2I0W9U3</accession>
<keyword evidence="2" id="KW-0804">Transcription</keyword>
<evidence type="ECO:0000256" key="3">
    <source>
        <dbReference type="ARBA" id="ARBA00023242"/>
    </source>
</evidence>
<evidence type="ECO:0000256" key="4">
    <source>
        <dbReference type="SAM" id="MobiDB-lite"/>
    </source>
</evidence>
<dbReference type="GO" id="GO:0003712">
    <property type="term" value="F:transcription coregulator activity"/>
    <property type="evidence" value="ECO:0007669"/>
    <property type="project" value="TreeGrafter"/>
</dbReference>
<keyword evidence="5" id="KW-0812">Transmembrane</keyword>
<proteinExistence type="predicted"/>
<feature type="transmembrane region" description="Helical" evidence="5">
    <location>
        <begin position="475"/>
        <end position="492"/>
    </location>
</feature>
<keyword evidence="5" id="KW-1133">Transmembrane helix</keyword>
<dbReference type="PANTHER" id="PTHR16088:SF3">
    <property type="entry name" value="GON-4-LIKE PROTEIN"/>
    <property type="match status" value="1"/>
</dbReference>
<dbReference type="EMBL" id="KZ502837">
    <property type="protein sequence ID" value="PKU72431.1"/>
    <property type="molecule type" value="Genomic_DNA"/>
</dbReference>
<keyword evidence="3" id="KW-0539">Nucleus</keyword>
<gene>
    <name evidence="6" type="ORF">MA16_Dca017920</name>
</gene>
<dbReference type="AlphaFoldDB" id="A0A2I0W9U3"/>
<feature type="transmembrane region" description="Helical" evidence="5">
    <location>
        <begin position="407"/>
        <end position="429"/>
    </location>
</feature>
<reference evidence="6 7" key="2">
    <citation type="journal article" date="2017" name="Nature">
        <title>The Apostasia genome and the evolution of orchids.</title>
        <authorList>
            <person name="Zhang G.Q."/>
            <person name="Liu K.W."/>
            <person name="Li Z."/>
            <person name="Lohaus R."/>
            <person name="Hsiao Y.Y."/>
            <person name="Niu S.C."/>
            <person name="Wang J.Y."/>
            <person name="Lin Y.C."/>
            <person name="Xu Q."/>
            <person name="Chen L.J."/>
            <person name="Yoshida K."/>
            <person name="Fujiwara S."/>
            <person name="Wang Z.W."/>
            <person name="Zhang Y.Q."/>
            <person name="Mitsuda N."/>
            <person name="Wang M."/>
            <person name="Liu G.H."/>
            <person name="Pecoraro L."/>
            <person name="Huang H.X."/>
            <person name="Xiao X.J."/>
            <person name="Lin M."/>
            <person name="Wu X.Y."/>
            <person name="Wu W.L."/>
            <person name="Chen Y.Y."/>
            <person name="Chang S.B."/>
            <person name="Sakamoto S."/>
            <person name="Ohme-Takagi M."/>
            <person name="Yagi M."/>
            <person name="Zeng S.J."/>
            <person name="Shen C.Y."/>
            <person name="Yeh C.M."/>
            <person name="Luo Y.B."/>
            <person name="Tsai W.C."/>
            <person name="Van de Peer Y."/>
            <person name="Liu Z.J."/>
        </authorList>
    </citation>
    <scope>NUCLEOTIDE SEQUENCE [LARGE SCALE GENOMIC DNA]</scope>
    <source>
        <tissue evidence="6">The whole plant</tissue>
    </source>
</reference>
<dbReference type="GO" id="GO:0006355">
    <property type="term" value="P:regulation of DNA-templated transcription"/>
    <property type="evidence" value="ECO:0007669"/>
    <property type="project" value="TreeGrafter"/>
</dbReference>
<evidence type="ECO:0000313" key="6">
    <source>
        <dbReference type="EMBL" id="PKU72431.1"/>
    </source>
</evidence>
<organism evidence="6 7">
    <name type="scientific">Dendrobium catenatum</name>
    <dbReference type="NCBI Taxonomy" id="906689"/>
    <lineage>
        <taxon>Eukaryota</taxon>
        <taxon>Viridiplantae</taxon>
        <taxon>Streptophyta</taxon>
        <taxon>Embryophyta</taxon>
        <taxon>Tracheophyta</taxon>
        <taxon>Spermatophyta</taxon>
        <taxon>Magnoliopsida</taxon>
        <taxon>Liliopsida</taxon>
        <taxon>Asparagales</taxon>
        <taxon>Orchidaceae</taxon>
        <taxon>Epidendroideae</taxon>
        <taxon>Malaxideae</taxon>
        <taxon>Dendrobiinae</taxon>
        <taxon>Dendrobium</taxon>
    </lineage>
</organism>
<reference evidence="6 7" key="1">
    <citation type="journal article" date="2016" name="Sci. Rep.">
        <title>The Dendrobium catenatum Lindl. genome sequence provides insights into polysaccharide synthase, floral development and adaptive evolution.</title>
        <authorList>
            <person name="Zhang G.Q."/>
            <person name="Xu Q."/>
            <person name="Bian C."/>
            <person name="Tsai W.C."/>
            <person name="Yeh C.M."/>
            <person name="Liu K.W."/>
            <person name="Yoshida K."/>
            <person name="Zhang L.S."/>
            <person name="Chang S.B."/>
            <person name="Chen F."/>
            <person name="Shi Y."/>
            <person name="Su Y.Y."/>
            <person name="Zhang Y.Q."/>
            <person name="Chen L.J."/>
            <person name="Yin Y."/>
            <person name="Lin M."/>
            <person name="Huang H."/>
            <person name="Deng H."/>
            <person name="Wang Z.W."/>
            <person name="Zhu S.L."/>
            <person name="Zhao X."/>
            <person name="Deng C."/>
            <person name="Niu S.C."/>
            <person name="Huang J."/>
            <person name="Wang M."/>
            <person name="Liu G.H."/>
            <person name="Yang H.J."/>
            <person name="Xiao X.J."/>
            <person name="Hsiao Y.Y."/>
            <person name="Wu W.L."/>
            <person name="Chen Y.Y."/>
            <person name="Mitsuda N."/>
            <person name="Ohme-Takagi M."/>
            <person name="Luo Y.B."/>
            <person name="Van de Peer Y."/>
            <person name="Liu Z.J."/>
        </authorList>
    </citation>
    <scope>NUCLEOTIDE SEQUENCE [LARGE SCALE GENOMIC DNA]</scope>
    <source>
        <tissue evidence="6">The whole plant</tissue>
    </source>
</reference>
<evidence type="ECO:0000256" key="2">
    <source>
        <dbReference type="ARBA" id="ARBA00023163"/>
    </source>
</evidence>
<keyword evidence="5" id="KW-0472">Membrane</keyword>
<feature type="compositionally biased region" description="Acidic residues" evidence="4">
    <location>
        <begin position="1"/>
        <end position="15"/>
    </location>
</feature>
<sequence>MHIEAQEDEEEDDLDFNPLLRGETPSEASSSLSSENEDNDDAICRRTRARHSLANYTLEELETFLQESDDDDDLHNVDEEEEYHKFLAAVLLEGDGKEQAGQGERAFDEDEENDADFEVELEEALESDVEEATGCSTEHSGKQYGEAYVPETRQKKRLKEFAKSKKFLLGQSSKATLRPILPYVSDLQRSHVPSFAWKMPSPNSFSHCSASVSGTELINGFTACQIGQLYCLIHEHVQLLLQVFSVCVLDPSRQQVANDLRKLISEMIERHEMSLSWRKIPYPMFCFQSSNLHSSVQVDSNQSASCSWTPVIDNNTVLSILDLAPLRLAKNYLADVKSGQQQPKKSLAATLVESTMKQSVALVPADIAKLAQRFLHLFNAALFPHKPPTPAVANRVLFTDAEDGCVLIIQFGMYLLELIMCLTSLYMPIIRWLHYAKLIRFLYLNNLCPNFLACFKLSLHHLFGYCYSYFENCRHIIYMIGCFALFYLDFFYI</sequence>
<keyword evidence="7" id="KW-1185">Reference proteome</keyword>
<evidence type="ECO:0000256" key="5">
    <source>
        <dbReference type="SAM" id="Phobius"/>
    </source>
</evidence>
<feature type="transmembrane region" description="Helical" evidence="5">
    <location>
        <begin position="441"/>
        <end position="463"/>
    </location>
</feature>
<evidence type="ECO:0000256" key="1">
    <source>
        <dbReference type="ARBA" id="ARBA00023015"/>
    </source>
</evidence>
<dbReference type="GO" id="GO:0005634">
    <property type="term" value="C:nucleus"/>
    <property type="evidence" value="ECO:0007669"/>
    <property type="project" value="TreeGrafter"/>
</dbReference>
<dbReference type="Proteomes" id="UP000233837">
    <property type="component" value="Unassembled WGS sequence"/>
</dbReference>
<protein>
    <submittedName>
        <fullName evidence="6">Uncharacterized protein</fullName>
    </submittedName>
</protein>
<feature type="region of interest" description="Disordered" evidence="4">
    <location>
        <begin position="1"/>
        <end position="43"/>
    </location>
</feature>
<dbReference type="PANTHER" id="PTHR16088">
    <property type="entry name" value="YY1 ASSOCIATED PROTEIN-RELATED"/>
    <property type="match status" value="1"/>
</dbReference>
<keyword evidence="1" id="KW-0805">Transcription regulation</keyword>
<dbReference type="InterPro" id="IPR052435">
    <property type="entry name" value="YY1-Transcr_Regul"/>
</dbReference>
<evidence type="ECO:0000313" key="7">
    <source>
        <dbReference type="Proteomes" id="UP000233837"/>
    </source>
</evidence>